<dbReference type="InterPro" id="IPR051446">
    <property type="entry name" value="HTH_trans_reg/aminotransferase"/>
</dbReference>
<dbReference type="CDD" id="cd00609">
    <property type="entry name" value="AAT_like"/>
    <property type="match status" value="1"/>
</dbReference>
<comment type="similarity">
    <text evidence="1">In the C-terminal section; belongs to the class-I pyridoxal-phosphate-dependent aminotransferase family.</text>
</comment>
<evidence type="ECO:0000256" key="3">
    <source>
        <dbReference type="ARBA" id="ARBA00023015"/>
    </source>
</evidence>
<dbReference type="PANTHER" id="PTHR46577">
    <property type="entry name" value="HTH-TYPE TRANSCRIPTIONAL REGULATORY PROTEIN GABR"/>
    <property type="match status" value="1"/>
</dbReference>
<dbReference type="PRINTS" id="PR00035">
    <property type="entry name" value="HTHGNTR"/>
</dbReference>
<dbReference type="GO" id="GO:0003677">
    <property type="term" value="F:DNA binding"/>
    <property type="evidence" value="ECO:0007669"/>
    <property type="project" value="UniProtKB-KW"/>
</dbReference>
<accession>A0A6I3T564</accession>
<dbReference type="InterPro" id="IPR000524">
    <property type="entry name" value="Tscrpt_reg_HTH_GntR"/>
</dbReference>
<evidence type="ECO:0000259" key="6">
    <source>
        <dbReference type="PROSITE" id="PS50949"/>
    </source>
</evidence>
<evidence type="ECO:0000256" key="4">
    <source>
        <dbReference type="ARBA" id="ARBA00023125"/>
    </source>
</evidence>
<feature type="domain" description="HTH gntR-type" evidence="6">
    <location>
        <begin position="21"/>
        <end position="89"/>
    </location>
</feature>
<proteinExistence type="inferred from homology"/>
<keyword evidence="7" id="KW-0808">Transferase</keyword>
<dbReference type="PROSITE" id="PS50949">
    <property type="entry name" value="HTH_GNTR"/>
    <property type="match status" value="1"/>
</dbReference>
<evidence type="ECO:0000313" key="7">
    <source>
        <dbReference type="EMBL" id="MTV55622.1"/>
    </source>
</evidence>
<evidence type="ECO:0000313" key="8">
    <source>
        <dbReference type="Proteomes" id="UP000430634"/>
    </source>
</evidence>
<keyword evidence="7" id="KW-0032">Aminotransferase</keyword>
<dbReference type="InterPro" id="IPR015421">
    <property type="entry name" value="PyrdxlP-dep_Trfase_major"/>
</dbReference>
<dbReference type="GO" id="GO:0003700">
    <property type="term" value="F:DNA-binding transcription factor activity"/>
    <property type="evidence" value="ECO:0007669"/>
    <property type="project" value="InterPro"/>
</dbReference>
<sequence>MQQSRPRMWLSLFESEGGSGLALREQVCAALRRAMRSGALSLGERLPSTRVLARDLSLSRVTVEAAYGQLAIEGYLRRNVGKGSFVAIDLGAGAQSPIAPPHRSPGATTPFSQRGRRLLETGGCMEPMRLQAFAAGSPDLRAFPVALWRRVLNRRLRLDAEQLMRYGDPQGRPDLRAAISGYLAHSRGVRCHPGQVLVLTSSQQCLQLLAQMLLDDGDVVWMEDPGYGGARVVFAAAGARVVNLPVDAEGARHDDTMPTPRLIYLTPAHQFPTGQTLSLARRRQLIAYARRTGAYLVEDDYDSEFQYDGRAMPALQSLDEEGRVIYIGSFSKTLFPSLRLAYTVLPEDMVQPLLVARSAFDGHSSQLMQAVTADFIAQGHFAAHLRLMRQLYRSRRDCLLDALHTNLPWAQPLHSAGGLQLSVRLPEGSEADLTRRAARLGIATPSLSALHHEAAKVDGWRLGFAALRPEDITAAIKSLATLRQL</sequence>
<dbReference type="Gene3D" id="1.10.10.10">
    <property type="entry name" value="Winged helix-like DNA-binding domain superfamily/Winged helix DNA-binding domain"/>
    <property type="match status" value="1"/>
</dbReference>
<dbReference type="Pfam" id="PF00392">
    <property type="entry name" value="GntR"/>
    <property type="match status" value="1"/>
</dbReference>
<comment type="caution">
    <text evidence="7">The sequence shown here is derived from an EMBL/GenBank/DDBJ whole genome shotgun (WGS) entry which is preliminary data.</text>
</comment>
<name>A0A6I3T564_9BURK</name>
<dbReference type="GO" id="GO:0030170">
    <property type="term" value="F:pyridoxal phosphate binding"/>
    <property type="evidence" value="ECO:0007669"/>
    <property type="project" value="InterPro"/>
</dbReference>
<dbReference type="InterPro" id="IPR015424">
    <property type="entry name" value="PyrdxlP-dep_Trfase"/>
</dbReference>
<dbReference type="InterPro" id="IPR036390">
    <property type="entry name" value="WH_DNA-bd_sf"/>
</dbReference>
<gene>
    <name evidence="7" type="ORF">GM672_23125</name>
</gene>
<keyword evidence="4" id="KW-0238">DNA-binding</keyword>
<dbReference type="OrthoDB" id="9804020at2"/>
<dbReference type="SUPFAM" id="SSF46785">
    <property type="entry name" value="Winged helix' DNA-binding domain"/>
    <property type="match status" value="1"/>
</dbReference>
<dbReference type="CDD" id="cd07377">
    <property type="entry name" value="WHTH_GntR"/>
    <property type="match status" value="1"/>
</dbReference>
<dbReference type="PANTHER" id="PTHR46577:SF1">
    <property type="entry name" value="HTH-TYPE TRANSCRIPTIONAL REGULATORY PROTEIN GABR"/>
    <property type="match status" value="1"/>
</dbReference>
<keyword evidence="3" id="KW-0805">Transcription regulation</keyword>
<dbReference type="InterPro" id="IPR004839">
    <property type="entry name" value="Aminotransferase_I/II_large"/>
</dbReference>
<keyword evidence="5" id="KW-0804">Transcription</keyword>
<reference evidence="7 8" key="1">
    <citation type="submission" date="2019-11" db="EMBL/GenBank/DDBJ databases">
        <title>Type strains purchased from KCTC, JCM and DSMZ.</title>
        <authorList>
            <person name="Lu H."/>
        </authorList>
    </citation>
    <scope>NUCLEOTIDE SEQUENCE [LARGE SCALE GENOMIC DNA]</scope>
    <source>
        <strain evidence="7 8">KCTC 52429</strain>
    </source>
</reference>
<dbReference type="Gene3D" id="3.40.640.10">
    <property type="entry name" value="Type I PLP-dependent aspartate aminotransferase-like (Major domain)"/>
    <property type="match status" value="1"/>
</dbReference>
<evidence type="ECO:0000256" key="5">
    <source>
        <dbReference type="ARBA" id="ARBA00023163"/>
    </source>
</evidence>
<dbReference type="RefSeq" id="WP_155472884.1">
    <property type="nucleotide sequence ID" value="NZ_WNKZ01000094.1"/>
</dbReference>
<dbReference type="AlphaFoldDB" id="A0A6I3T564"/>
<dbReference type="SUPFAM" id="SSF53383">
    <property type="entry name" value="PLP-dependent transferases"/>
    <property type="match status" value="1"/>
</dbReference>
<dbReference type="Pfam" id="PF00155">
    <property type="entry name" value="Aminotran_1_2"/>
    <property type="match status" value="1"/>
</dbReference>
<dbReference type="InterPro" id="IPR036388">
    <property type="entry name" value="WH-like_DNA-bd_sf"/>
</dbReference>
<organism evidence="7 8">
    <name type="scientific">Pseudoduganella buxea</name>
    <dbReference type="NCBI Taxonomy" id="1949069"/>
    <lineage>
        <taxon>Bacteria</taxon>
        <taxon>Pseudomonadati</taxon>
        <taxon>Pseudomonadota</taxon>
        <taxon>Betaproteobacteria</taxon>
        <taxon>Burkholderiales</taxon>
        <taxon>Oxalobacteraceae</taxon>
        <taxon>Telluria group</taxon>
        <taxon>Pseudoduganella</taxon>
    </lineage>
</organism>
<evidence type="ECO:0000256" key="2">
    <source>
        <dbReference type="ARBA" id="ARBA00022898"/>
    </source>
</evidence>
<keyword evidence="2" id="KW-0663">Pyridoxal phosphate</keyword>
<protein>
    <submittedName>
        <fullName evidence="7">Aminotransferase class I/II-fold pyridoxal phosphate-dependent enzyme</fullName>
    </submittedName>
</protein>
<dbReference type="GO" id="GO:0008483">
    <property type="term" value="F:transaminase activity"/>
    <property type="evidence" value="ECO:0007669"/>
    <property type="project" value="UniProtKB-KW"/>
</dbReference>
<dbReference type="EMBL" id="WNKZ01000094">
    <property type="protein sequence ID" value="MTV55622.1"/>
    <property type="molecule type" value="Genomic_DNA"/>
</dbReference>
<dbReference type="SMART" id="SM00345">
    <property type="entry name" value="HTH_GNTR"/>
    <property type="match status" value="1"/>
</dbReference>
<evidence type="ECO:0000256" key="1">
    <source>
        <dbReference type="ARBA" id="ARBA00005384"/>
    </source>
</evidence>
<dbReference type="Proteomes" id="UP000430634">
    <property type="component" value="Unassembled WGS sequence"/>
</dbReference>